<dbReference type="InterPro" id="IPR004812">
    <property type="entry name" value="Efflux_drug-R_Bcr/CmlA"/>
</dbReference>
<protein>
    <submittedName>
        <fullName evidence="10">Drug resistance transporter, Bcr/CflA subfamily</fullName>
    </submittedName>
</protein>
<evidence type="ECO:0000256" key="6">
    <source>
        <dbReference type="ARBA" id="ARBA00022989"/>
    </source>
</evidence>
<keyword evidence="6 8" id="KW-1133">Transmembrane helix</keyword>
<dbReference type="InterPro" id="IPR011701">
    <property type="entry name" value="MFS"/>
</dbReference>
<evidence type="ECO:0000256" key="7">
    <source>
        <dbReference type="ARBA" id="ARBA00023136"/>
    </source>
</evidence>
<dbReference type="Proteomes" id="UP000219215">
    <property type="component" value="Chromosome DPRO"/>
</dbReference>
<keyword evidence="3" id="KW-0813">Transport</keyword>
<dbReference type="EMBL" id="LT907975">
    <property type="protein sequence ID" value="SOB60817.1"/>
    <property type="molecule type" value="Genomic_DNA"/>
</dbReference>
<feature type="transmembrane region" description="Helical" evidence="8">
    <location>
        <begin position="34"/>
        <end position="57"/>
    </location>
</feature>
<dbReference type="InterPro" id="IPR050189">
    <property type="entry name" value="MFS_Efflux_Transporters"/>
</dbReference>
<dbReference type="CDD" id="cd17320">
    <property type="entry name" value="MFS_MdfA_MDR_like"/>
    <property type="match status" value="1"/>
</dbReference>
<name>A0A2C8FDG1_9BACT</name>
<evidence type="ECO:0000313" key="10">
    <source>
        <dbReference type="EMBL" id="SOB60817.1"/>
    </source>
</evidence>
<gene>
    <name evidence="10" type="ORF">DPRO_3898</name>
</gene>
<dbReference type="PROSITE" id="PS50850">
    <property type="entry name" value="MFS"/>
    <property type="match status" value="1"/>
</dbReference>
<dbReference type="OrthoDB" id="9814303at2"/>
<dbReference type="NCBIfam" id="TIGR00710">
    <property type="entry name" value="efflux_Bcr_CflA"/>
    <property type="match status" value="1"/>
</dbReference>
<dbReference type="GO" id="GO:0042910">
    <property type="term" value="F:xenobiotic transmembrane transporter activity"/>
    <property type="evidence" value="ECO:0007669"/>
    <property type="project" value="InterPro"/>
</dbReference>
<feature type="domain" description="Major facilitator superfamily (MFS) profile" evidence="9">
    <location>
        <begin position="3"/>
        <end position="378"/>
    </location>
</feature>
<dbReference type="KEGG" id="pprf:DPRO_3898"/>
<dbReference type="InterPro" id="IPR036259">
    <property type="entry name" value="MFS_trans_sf"/>
</dbReference>
<evidence type="ECO:0000256" key="5">
    <source>
        <dbReference type="ARBA" id="ARBA00022692"/>
    </source>
</evidence>
<feature type="transmembrane region" description="Helical" evidence="8">
    <location>
        <begin position="69"/>
        <end position="88"/>
    </location>
</feature>
<evidence type="ECO:0000256" key="4">
    <source>
        <dbReference type="ARBA" id="ARBA00022475"/>
    </source>
</evidence>
<organism evidence="10 11">
    <name type="scientific">Pseudodesulfovibrio profundus</name>
    <dbReference type="NCBI Taxonomy" id="57320"/>
    <lineage>
        <taxon>Bacteria</taxon>
        <taxon>Pseudomonadati</taxon>
        <taxon>Thermodesulfobacteriota</taxon>
        <taxon>Desulfovibrionia</taxon>
        <taxon>Desulfovibrionales</taxon>
        <taxon>Desulfovibrionaceae</taxon>
    </lineage>
</organism>
<proteinExistence type="inferred from homology"/>
<feature type="transmembrane region" description="Helical" evidence="8">
    <location>
        <begin position="356"/>
        <end position="377"/>
    </location>
</feature>
<dbReference type="Gene3D" id="1.20.1720.10">
    <property type="entry name" value="Multidrug resistance protein D"/>
    <property type="match status" value="1"/>
</dbReference>
<dbReference type="Pfam" id="PF07690">
    <property type="entry name" value="MFS_1"/>
    <property type="match status" value="1"/>
</dbReference>
<keyword evidence="7 8" id="KW-0472">Membrane</keyword>
<keyword evidence="11" id="KW-1185">Reference proteome</keyword>
<evidence type="ECO:0000313" key="11">
    <source>
        <dbReference type="Proteomes" id="UP000219215"/>
    </source>
</evidence>
<dbReference type="PANTHER" id="PTHR43124:SF3">
    <property type="entry name" value="CHLORAMPHENICOL EFFLUX PUMP RV0191"/>
    <property type="match status" value="1"/>
</dbReference>
<comment type="similarity">
    <text evidence="2">Belongs to the major facilitator superfamily. Bcr/CmlA family.</text>
</comment>
<dbReference type="PANTHER" id="PTHR43124">
    <property type="entry name" value="PURINE EFFLUX PUMP PBUE"/>
    <property type="match status" value="1"/>
</dbReference>
<feature type="transmembrane region" description="Helical" evidence="8">
    <location>
        <begin position="94"/>
        <end position="115"/>
    </location>
</feature>
<evidence type="ECO:0000256" key="8">
    <source>
        <dbReference type="SAM" id="Phobius"/>
    </source>
</evidence>
<feature type="transmembrane region" description="Helical" evidence="8">
    <location>
        <begin position="240"/>
        <end position="258"/>
    </location>
</feature>
<accession>A0A2C8FDG1</accession>
<sequence>MPNLILLSLLAAFPPLSTDMYLPAIPTLQMTWGISLAQANLSLVIFFVAFSVCLLIHGPLSDRFGRRPVLMAGIITFIVGSGLCAMADSITILILARVVQAAGAAGASALALALTKDLYDGVQRQKMLGYIGVIMAFCPMLAPTLGGLLLKVGSWRMIFVLQGVLALAALYGTIRLKEPLEEFTSGGLLSVAGRYLTVLKNRNYIIYAMAFAVVVLPHFAFIGGSPAIYITGLGLSEQTYGIYFGLNALGFMLGSLTCTRLSGVYKPVHMLIGALITMLLAGSVLMYLGGETPLSVMIPMFFITYAVGVSRPISNNLILDQVETDIGAASALMTFLIFMVGAFSMEIIALDLGKKIYVLGVLAFIGALIPLVSLLGVRKKA</sequence>
<feature type="transmembrane region" description="Helical" evidence="8">
    <location>
        <begin position="155"/>
        <end position="174"/>
    </location>
</feature>
<dbReference type="GO" id="GO:0005886">
    <property type="term" value="C:plasma membrane"/>
    <property type="evidence" value="ECO:0007669"/>
    <property type="project" value="UniProtKB-SubCell"/>
</dbReference>
<dbReference type="SUPFAM" id="SSF103473">
    <property type="entry name" value="MFS general substrate transporter"/>
    <property type="match status" value="1"/>
</dbReference>
<feature type="transmembrane region" description="Helical" evidence="8">
    <location>
        <begin position="127"/>
        <end position="149"/>
    </location>
</feature>
<dbReference type="InterPro" id="IPR020846">
    <property type="entry name" value="MFS_dom"/>
</dbReference>
<reference evidence="11" key="1">
    <citation type="submission" date="2017-09" db="EMBL/GenBank/DDBJ databases">
        <authorList>
            <person name="Regsiter A."/>
            <person name="William W."/>
        </authorList>
    </citation>
    <scope>NUCLEOTIDE SEQUENCE [LARGE SCALE GENOMIC DNA]</scope>
    <source>
        <strain evidence="11">500-1</strain>
    </source>
</reference>
<evidence type="ECO:0000256" key="1">
    <source>
        <dbReference type="ARBA" id="ARBA00004651"/>
    </source>
</evidence>
<evidence type="ECO:0000256" key="3">
    <source>
        <dbReference type="ARBA" id="ARBA00022448"/>
    </source>
</evidence>
<keyword evidence="4" id="KW-1003">Cell membrane</keyword>
<feature type="transmembrane region" description="Helical" evidence="8">
    <location>
        <begin position="294"/>
        <end position="314"/>
    </location>
</feature>
<feature type="transmembrane region" description="Helical" evidence="8">
    <location>
        <begin position="326"/>
        <end position="350"/>
    </location>
</feature>
<evidence type="ECO:0000256" key="2">
    <source>
        <dbReference type="ARBA" id="ARBA00006236"/>
    </source>
</evidence>
<feature type="transmembrane region" description="Helical" evidence="8">
    <location>
        <begin position="204"/>
        <end position="228"/>
    </location>
</feature>
<comment type="subcellular location">
    <subcellularLocation>
        <location evidence="1">Cell membrane</location>
        <topology evidence="1">Multi-pass membrane protein</topology>
    </subcellularLocation>
</comment>
<dbReference type="AlphaFoldDB" id="A0A2C8FDG1"/>
<evidence type="ECO:0000259" key="9">
    <source>
        <dbReference type="PROSITE" id="PS50850"/>
    </source>
</evidence>
<feature type="transmembrane region" description="Helical" evidence="8">
    <location>
        <begin position="270"/>
        <end position="288"/>
    </location>
</feature>
<keyword evidence="5 8" id="KW-0812">Transmembrane</keyword>
<dbReference type="GO" id="GO:1990961">
    <property type="term" value="P:xenobiotic detoxification by transmembrane export across the plasma membrane"/>
    <property type="evidence" value="ECO:0007669"/>
    <property type="project" value="InterPro"/>
</dbReference>